<dbReference type="SUPFAM" id="SSF55315">
    <property type="entry name" value="L30e-like"/>
    <property type="match status" value="1"/>
</dbReference>
<dbReference type="PATRIC" id="fig|1423806.3.peg.1966"/>
<reference evidence="2 3" key="1">
    <citation type="journal article" date="2015" name="Genome Announc.">
        <title>Expanding the biotechnology potential of lactobacilli through comparative genomics of 213 strains and associated genera.</title>
        <authorList>
            <person name="Sun Z."/>
            <person name="Harris H.M."/>
            <person name="McCann A."/>
            <person name="Guo C."/>
            <person name="Argimon S."/>
            <person name="Zhang W."/>
            <person name="Yang X."/>
            <person name="Jeffery I.B."/>
            <person name="Cooney J.C."/>
            <person name="Kagawa T.F."/>
            <person name="Liu W."/>
            <person name="Song Y."/>
            <person name="Salvetti E."/>
            <person name="Wrobel A."/>
            <person name="Rasinkangas P."/>
            <person name="Parkhill J."/>
            <person name="Rea M.C."/>
            <person name="O'Sullivan O."/>
            <person name="Ritari J."/>
            <person name="Douillard F.P."/>
            <person name="Paul Ross R."/>
            <person name="Yang R."/>
            <person name="Briner A.E."/>
            <person name="Felis G.E."/>
            <person name="de Vos W.M."/>
            <person name="Barrangou R."/>
            <person name="Klaenhammer T.R."/>
            <person name="Caufield P.W."/>
            <person name="Cui Y."/>
            <person name="Zhang H."/>
            <person name="O'Toole P.W."/>
        </authorList>
    </citation>
    <scope>NUCLEOTIDE SEQUENCE [LARGE SCALE GENOMIC DNA]</scope>
    <source>
        <strain evidence="2 3">DSM 21376</strain>
    </source>
</reference>
<dbReference type="eggNOG" id="COG1358">
    <property type="taxonomic scope" value="Bacteria"/>
</dbReference>
<proteinExistence type="predicted"/>
<dbReference type="InterPro" id="IPR029064">
    <property type="entry name" value="Ribosomal_eL30-like_sf"/>
</dbReference>
<dbReference type="Pfam" id="PF01248">
    <property type="entry name" value="Ribosomal_L7Ae"/>
    <property type="match status" value="1"/>
</dbReference>
<organism evidence="2 3">
    <name type="scientific">Liquorilactobacillus sucicola DSM 21376 = JCM 15457</name>
    <dbReference type="NCBI Taxonomy" id="1423806"/>
    <lineage>
        <taxon>Bacteria</taxon>
        <taxon>Bacillati</taxon>
        <taxon>Bacillota</taxon>
        <taxon>Bacilli</taxon>
        <taxon>Lactobacillales</taxon>
        <taxon>Lactobacillaceae</taxon>
        <taxon>Liquorilactobacillus</taxon>
    </lineage>
</organism>
<gene>
    <name evidence="2" type="ORF">FD15_GL001932</name>
</gene>
<dbReference type="Gene3D" id="3.30.1330.30">
    <property type="match status" value="1"/>
</dbReference>
<feature type="domain" description="Ribosomal protein eL8/eL30/eS12/Gadd45" evidence="1">
    <location>
        <begin position="6"/>
        <end position="94"/>
    </location>
</feature>
<keyword evidence="3" id="KW-1185">Reference proteome</keyword>
<dbReference type="EMBL" id="AYZF01000017">
    <property type="protein sequence ID" value="KRN05379.1"/>
    <property type="molecule type" value="Genomic_DNA"/>
</dbReference>
<accession>A0A023CV16</accession>
<comment type="caution">
    <text evidence="2">The sequence shown here is derived from an EMBL/GenBank/DDBJ whole genome shotgun (WGS) entry which is preliminary data.</text>
</comment>
<dbReference type="InterPro" id="IPR004038">
    <property type="entry name" value="Ribosomal_eL8/eL30/eS12/Gad45"/>
</dbReference>
<dbReference type="STRING" id="1423806.FD15_GL001932"/>
<evidence type="ECO:0000313" key="3">
    <source>
        <dbReference type="Proteomes" id="UP000050961"/>
    </source>
</evidence>
<dbReference type="OrthoDB" id="9794863at2"/>
<dbReference type="AlphaFoldDB" id="A0A023CV16"/>
<dbReference type="Proteomes" id="UP000050961">
    <property type="component" value="Unassembled WGS sequence"/>
</dbReference>
<evidence type="ECO:0000259" key="1">
    <source>
        <dbReference type="Pfam" id="PF01248"/>
    </source>
</evidence>
<dbReference type="RefSeq" id="WP_034986839.1">
    <property type="nucleotide sequence ID" value="NZ_AYZF01000017.1"/>
</dbReference>
<evidence type="ECO:0000313" key="2">
    <source>
        <dbReference type="EMBL" id="KRN05379.1"/>
    </source>
</evidence>
<sequence length="102" mass="11619">MKNKQKILQLLGLARRASKLTTGDENVLKKIRTKKTYFVFVASDCSDATLKKYTDKCQSYQITMDNSFTQAELSSAIGMQRKIIAVDDSGFSRKFTILLERE</sequence>
<name>A0A023CV16_9LACO</name>
<protein>
    <recommendedName>
        <fullName evidence="1">Ribosomal protein eL8/eL30/eS12/Gadd45 domain-containing protein</fullName>
    </recommendedName>
</protein>